<sequence length="361" mass="41229">MIQPEPEGSTQGHSIVLRYDGYECDKRIMPTKIELTLEQSHQGISNDILVSIEGVEELKEMYGLRVKQSSPPLHLRQKPGQYICYRFSLRKPKVNAIELKGNRQKAFRIYNRHTKRIVETIHVDFNELTAMASEQSSSGPVLHEMNPATISSALVPKHTSSTPFVPPSRNDWDLLFQPLFDELVIPPQSVDPPAPVVIAPIVDVIALEHAESTGSPSLQQLTKMHHHQENVKQQPKLNLISFLTMLKKIIMILKLHTYKDALTQSCWIKAMQEELNEFEHLDVWELVPRPDKVMVITLKWIYKVKLDELGGSLKNKAQLVARGYRQKEGIEFEESFASVARLEAIRIFLAFAAHMNIFGKR</sequence>
<organism evidence="2">
    <name type="scientific">Tanacetum cinerariifolium</name>
    <name type="common">Dalmatian daisy</name>
    <name type="synonym">Chrysanthemum cinerariifolium</name>
    <dbReference type="NCBI Taxonomy" id="118510"/>
    <lineage>
        <taxon>Eukaryota</taxon>
        <taxon>Viridiplantae</taxon>
        <taxon>Streptophyta</taxon>
        <taxon>Embryophyta</taxon>
        <taxon>Tracheophyta</taxon>
        <taxon>Spermatophyta</taxon>
        <taxon>Magnoliopsida</taxon>
        <taxon>eudicotyledons</taxon>
        <taxon>Gunneridae</taxon>
        <taxon>Pentapetalae</taxon>
        <taxon>asterids</taxon>
        <taxon>campanulids</taxon>
        <taxon>Asterales</taxon>
        <taxon>Asteraceae</taxon>
        <taxon>Asteroideae</taxon>
        <taxon>Anthemideae</taxon>
        <taxon>Anthemidinae</taxon>
        <taxon>Tanacetum</taxon>
    </lineage>
</organism>
<dbReference type="InterPro" id="IPR013103">
    <property type="entry name" value="RVT_2"/>
</dbReference>
<gene>
    <name evidence="2" type="ORF">Tci_062716</name>
</gene>
<feature type="domain" description="Reverse transcriptase Ty1/copia-type" evidence="1">
    <location>
        <begin position="282"/>
        <end position="356"/>
    </location>
</feature>
<reference evidence="2" key="1">
    <citation type="journal article" date="2019" name="Sci. Rep.">
        <title>Draft genome of Tanacetum cinerariifolium, the natural source of mosquito coil.</title>
        <authorList>
            <person name="Yamashiro T."/>
            <person name="Shiraishi A."/>
            <person name="Satake H."/>
            <person name="Nakayama K."/>
        </authorList>
    </citation>
    <scope>NUCLEOTIDE SEQUENCE</scope>
</reference>
<evidence type="ECO:0000259" key="1">
    <source>
        <dbReference type="Pfam" id="PF07727"/>
    </source>
</evidence>
<dbReference type="EMBL" id="BKCJ010010250">
    <property type="protein sequence ID" value="GEU90738.1"/>
    <property type="molecule type" value="Genomic_DNA"/>
</dbReference>
<accession>A0A6L2NWW4</accession>
<dbReference type="Pfam" id="PF07727">
    <property type="entry name" value="RVT_2"/>
    <property type="match status" value="1"/>
</dbReference>
<dbReference type="AlphaFoldDB" id="A0A6L2NWW4"/>
<comment type="caution">
    <text evidence="2">The sequence shown here is derived from an EMBL/GenBank/DDBJ whole genome shotgun (WGS) entry which is preliminary data.</text>
</comment>
<name>A0A6L2NWW4_TANCI</name>
<protein>
    <submittedName>
        <fullName evidence="2">Retrovirus-related Pol polyprotein from transposon TNT 1-94</fullName>
    </submittedName>
</protein>
<evidence type="ECO:0000313" key="2">
    <source>
        <dbReference type="EMBL" id="GEU90738.1"/>
    </source>
</evidence>
<proteinExistence type="predicted"/>